<evidence type="ECO:0000313" key="2">
    <source>
        <dbReference type="Proteomes" id="UP001596053"/>
    </source>
</evidence>
<dbReference type="EMBL" id="JBHSLW010000029">
    <property type="protein sequence ID" value="MFC5421525.1"/>
    <property type="molecule type" value="Genomic_DNA"/>
</dbReference>
<gene>
    <name evidence="1" type="ORF">ACFPOB_18355</name>
</gene>
<sequence>MISIPDDHSAFIRSLLAGDQETFAIPADFDWIIGVYPGWRNDTFGRGDFGPLAPEPITAAGTAVLGDAGGLREITLRGKSSLTALFRFAGAAESDCAAAIRAREAAAIALSVLGHPADEATRPVRAIEKAIAYASPTDYPDGTTAWWIHHCLLEGARLRRRLSRWDFESRLRAVLASDPRLRSFPANTVTVKISIRHWPFDLPHSSMSLTITHAATGEPIVPSPATVTAALVLLLAFTPITQRVAFKMPPAVFDLTPHRTRRERRQPIDIAPAALAKALAFLRRRNCSALADAIALQAREPAIRGQA</sequence>
<comment type="caution">
    <text evidence="1">The sequence shown here is derived from an EMBL/GenBank/DDBJ whole genome shotgun (WGS) entry which is preliminary data.</text>
</comment>
<dbReference type="Proteomes" id="UP001596053">
    <property type="component" value="Unassembled WGS sequence"/>
</dbReference>
<name>A0ABW0J085_9HYPH</name>
<keyword evidence="2" id="KW-1185">Reference proteome</keyword>
<organism evidence="1 2">
    <name type="scientific">Bosea eneae</name>
    <dbReference type="NCBI Taxonomy" id="151454"/>
    <lineage>
        <taxon>Bacteria</taxon>
        <taxon>Pseudomonadati</taxon>
        <taxon>Pseudomonadota</taxon>
        <taxon>Alphaproteobacteria</taxon>
        <taxon>Hyphomicrobiales</taxon>
        <taxon>Boseaceae</taxon>
        <taxon>Bosea</taxon>
    </lineage>
</organism>
<accession>A0ABW0J085</accession>
<reference evidence="2" key="1">
    <citation type="journal article" date="2019" name="Int. J. Syst. Evol. Microbiol.">
        <title>The Global Catalogue of Microorganisms (GCM) 10K type strain sequencing project: providing services to taxonomists for standard genome sequencing and annotation.</title>
        <authorList>
            <consortium name="The Broad Institute Genomics Platform"/>
            <consortium name="The Broad Institute Genome Sequencing Center for Infectious Disease"/>
            <person name="Wu L."/>
            <person name="Ma J."/>
        </authorList>
    </citation>
    <scope>NUCLEOTIDE SEQUENCE [LARGE SCALE GENOMIC DNA]</scope>
    <source>
        <strain evidence="2">NCAIM B.01391</strain>
    </source>
</reference>
<proteinExistence type="predicted"/>
<evidence type="ECO:0000313" key="1">
    <source>
        <dbReference type="EMBL" id="MFC5421525.1"/>
    </source>
</evidence>
<dbReference type="RefSeq" id="WP_377799811.1">
    <property type="nucleotide sequence ID" value="NZ_JBHSLW010000029.1"/>
</dbReference>
<protein>
    <submittedName>
        <fullName evidence="1">Uncharacterized protein</fullName>
    </submittedName>
</protein>